<dbReference type="AlphaFoldDB" id="A0A6J7LFJ6"/>
<dbReference type="Pfam" id="PF13551">
    <property type="entry name" value="HTH_29"/>
    <property type="match status" value="1"/>
</dbReference>
<dbReference type="InterPro" id="IPR009057">
    <property type="entry name" value="Homeodomain-like_sf"/>
</dbReference>
<protein>
    <submittedName>
        <fullName evidence="1">Unannotated protein</fullName>
    </submittedName>
</protein>
<reference evidence="1" key="1">
    <citation type="submission" date="2020-05" db="EMBL/GenBank/DDBJ databases">
        <authorList>
            <person name="Chiriac C."/>
            <person name="Salcher M."/>
            <person name="Ghai R."/>
            <person name="Kavagutti S V."/>
        </authorList>
    </citation>
    <scope>NUCLEOTIDE SEQUENCE</scope>
</reference>
<evidence type="ECO:0000313" key="1">
    <source>
        <dbReference type="EMBL" id="CAB4965902.1"/>
    </source>
</evidence>
<dbReference type="EMBL" id="CAFBNE010000116">
    <property type="protein sequence ID" value="CAB4965902.1"/>
    <property type="molecule type" value="Genomic_DNA"/>
</dbReference>
<sequence>MSLMTHSLQVSDEGRATLTAWSRSTAIRAGLVTRARIVLASADGHGTSEVSRRVGVSRPTVIQWRNRYAAEGLAGLEDAARSGRPVHVDEDAIVAATLSPPPESLGVTHWSTRLLSAHLDPVDALGKVLTRQHLPGVVDDLDVVVGLGPVVTYEQHAHLPPVEHGEPARNLAAT</sequence>
<dbReference type="SUPFAM" id="SSF46689">
    <property type="entry name" value="Homeodomain-like"/>
    <property type="match status" value="1"/>
</dbReference>
<organism evidence="1">
    <name type="scientific">freshwater metagenome</name>
    <dbReference type="NCBI Taxonomy" id="449393"/>
    <lineage>
        <taxon>unclassified sequences</taxon>
        <taxon>metagenomes</taxon>
        <taxon>ecological metagenomes</taxon>
    </lineage>
</organism>
<gene>
    <name evidence="1" type="ORF">UFOPK3772_02728</name>
</gene>
<proteinExistence type="predicted"/>
<name>A0A6J7LFJ6_9ZZZZ</name>
<accession>A0A6J7LFJ6</accession>